<sequence>MFGNKMKYIPAEIVDIIASFHDYEKHHKKILASVLEDIVSIGEIFVDNVPPSVAYKCWGNGNIMSNDSNMDLFSIMLNNSMLE</sequence>
<protein>
    <submittedName>
        <fullName evidence="1">Uncharacterized protein</fullName>
    </submittedName>
</protein>
<dbReference type="AlphaFoldDB" id="A0A6C0EI05"/>
<reference evidence="1" key="1">
    <citation type="journal article" date="2020" name="Nature">
        <title>Giant virus diversity and host interactions through global metagenomics.</title>
        <authorList>
            <person name="Schulz F."/>
            <person name="Roux S."/>
            <person name="Paez-Espino D."/>
            <person name="Jungbluth S."/>
            <person name="Walsh D.A."/>
            <person name="Denef V.J."/>
            <person name="McMahon K.D."/>
            <person name="Konstantinidis K.T."/>
            <person name="Eloe-Fadrosh E.A."/>
            <person name="Kyrpides N.C."/>
            <person name="Woyke T."/>
        </authorList>
    </citation>
    <scope>NUCLEOTIDE SEQUENCE</scope>
    <source>
        <strain evidence="1">GVMAG-M-3300001348-25</strain>
    </source>
</reference>
<dbReference type="EMBL" id="MN738854">
    <property type="protein sequence ID" value="QHT28261.1"/>
    <property type="molecule type" value="Genomic_DNA"/>
</dbReference>
<name>A0A6C0EI05_9ZZZZ</name>
<organism evidence="1">
    <name type="scientific">viral metagenome</name>
    <dbReference type="NCBI Taxonomy" id="1070528"/>
    <lineage>
        <taxon>unclassified sequences</taxon>
        <taxon>metagenomes</taxon>
        <taxon>organismal metagenomes</taxon>
    </lineage>
</organism>
<evidence type="ECO:0000313" key="1">
    <source>
        <dbReference type="EMBL" id="QHT28261.1"/>
    </source>
</evidence>
<proteinExistence type="predicted"/>
<accession>A0A6C0EI05</accession>